<feature type="transmembrane region" description="Helical" evidence="1">
    <location>
        <begin position="139"/>
        <end position="158"/>
    </location>
</feature>
<feature type="transmembrane region" description="Helical" evidence="1">
    <location>
        <begin position="88"/>
        <end position="106"/>
    </location>
</feature>
<sequence length="160" mass="17204">MKTKFISLFAIILGIFIIAFPMFGVIGVSAILGLSVLFLAIYSLMVGIAIIDYNTTGSILDLILGMLLLILSIGLIFNPSLLGILTELSLYIAGIILIIGGLVALLNNRSSRYGFYIGIIGIILGVLYIIIGTYLSNPIILGSFIGIWLIINGILKLIDR</sequence>
<dbReference type="EMBL" id="LWMU01000085">
    <property type="protein sequence ID" value="KZX11617.1"/>
    <property type="molecule type" value="Genomic_DNA"/>
</dbReference>
<keyword evidence="1" id="KW-0812">Transmembrane</keyword>
<dbReference type="OrthoDB" id="78448at2157"/>
<feature type="transmembrane region" description="Helical" evidence="1">
    <location>
        <begin position="5"/>
        <end position="24"/>
    </location>
</feature>
<dbReference type="STRING" id="66851.MBORA_14700"/>
<evidence type="ECO:0000313" key="2">
    <source>
        <dbReference type="EMBL" id="KZX11617.1"/>
    </source>
</evidence>
<evidence type="ECO:0008006" key="4">
    <source>
        <dbReference type="Google" id="ProtNLM"/>
    </source>
</evidence>
<dbReference type="AlphaFoldDB" id="A0A166C6C7"/>
<dbReference type="PATRIC" id="fig|66851.6.peg.1594"/>
<evidence type="ECO:0000313" key="3">
    <source>
        <dbReference type="Proteomes" id="UP000077428"/>
    </source>
</evidence>
<feature type="transmembrane region" description="Helical" evidence="1">
    <location>
        <begin position="62"/>
        <end position="82"/>
    </location>
</feature>
<reference evidence="3" key="1">
    <citation type="journal article" date="2016" name="Genome Announc.">
        <title>Draft Genome Sequences of Methanobrevibacter curvatus DSM11111, Methanobrevibacter cuticularis DSM11139, Methanobrevibacter filiformis DSM11501, and Methanobrevibacter oralis DSM7256.</title>
        <authorList>
            <person name="Poehlein A."/>
            <person name="Seedorf H."/>
        </authorList>
    </citation>
    <scope>NUCLEOTIDE SEQUENCE [LARGE SCALE GENOMIC DNA]</scope>
    <source>
        <strain evidence="3">DSM 7256 / JCM 30027 / ZR</strain>
    </source>
</reference>
<evidence type="ECO:0000256" key="1">
    <source>
        <dbReference type="SAM" id="Phobius"/>
    </source>
</evidence>
<feature type="transmembrane region" description="Helical" evidence="1">
    <location>
        <begin position="113"/>
        <end position="133"/>
    </location>
</feature>
<dbReference type="InterPro" id="IPR005325">
    <property type="entry name" value="DUF308_memb"/>
</dbReference>
<dbReference type="Pfam" id="PF03729">
    <property type="entry name" value="DUF308"/>
    <property type="match status" value="1"/>
</dbReference>
<accession>A0A166C6C7</accession>
<dbReference type="RefSeq" id="WP_042694914.1">
    <property type="nucleotide sequence ID" value="NZ_CABMAB010000056.1"/>
</dbReference>
<proteinExistence type="predicted"/>
<dbReference type="Proteomes" id="UP000077428">
    <property type="component" value="Unassembled WGS sequence"/>
</dbReference>
<protein>
    <recommendedName>
        <fullName evidence="4">Acid-resistance membrane protein</fullName>
    </recommendedName>
</protein>
<gene>
    <name evidence="2" type="ORF">MBORA_14700</name>
</gene>
<feature type="transmembrane region" description="Helical" evidence="1">
    <location>
        <begin position="30"/>
        <end position="50"/>
    </location>
</feature>
<comment type="caution">
    <text evidence="2">The sequence shown here is derived from an EMBL/GenBank/DDBJ whole genome shotgun (WGS) entry which is preliminary data.</text>
</comment>
<name>A0A166C6C7_METOA</name>
<keyword evidence="1" id="KW-0472">Membrane</keyword>
<organism evidence="2 3">
    <name type="scientific">Methanobrevibacter oralis</name>
    <dbReference type="NCBI Taxonomy" id="66851"/>
    <lineage>
        <taxon>Archaea</taxon>
        <taxon>Methanobacteriati</taxon>
        <taxon>Methanobacteriota</taxon>
        <taxon>Methanomada group</taxon>
        <taxon>Methanobacteria</taxon>
        <taxon>Methanobacteriales</taxon>
        <taxon>Methanobacteriaceae</taxon>
        <taxon>Methanobrevibacter</taxon>
    </lineage>
</organism>
<keyword evidence="3" id="KW-1185">Reference proteome</keyword>
<keyword evidence="1" id="KW-1133">Transmembrane helix</keyword>